<keyword evidence="2" id="KW-1133">Transmembrane helix</keyword>
<feature type="region of interest" description="Disordered" evidence="1">
    <location>
        <begin position="93"/>
        <end position="123"/>
    </location>
</feature>
<feature type="transmembrane region" description="Helical" evidence="2">
    <location>
        <begin position="12"/>
        <end position="32"/>
    </location>
</feature>
<name>A0AAW0BMB1_9AGAR</name>
<proteinExistence type="predicted"/>
<evidence type="ECO:0000256" key="2">
    <source>
        <dbReference type="SAM" id="Phobius"/>
    </source>
</evidence>
<evidence type="ECO:0000256" key="1">
    <source>
        <dbReference type="SAM" id="MobiDB-lite"/>
    </source>
</evidence>
<sequence length="150" mass="16750">MHHRRVLSRISVCIRFLVSFYSLLPIPAPAHMHIVMPLPSRPRHPASKGHRMEHTRRHKRSRSRSHLATTTTHSPSALRASLTLLPLIPVSRFHSSCSSHSPRPFASIASPNPPPPPVSSVRRSFARSFKAGLLTPLTHPSLKHPLSCRS</sequence>
<keyword evidence="2" id="KW-0472">Membrane</keyword>
<keyword evidence="2" id="KW-0812">Transmembrane</keyword>
<gene>
    <name evidence="3" type="ORF">R3P38DRAFT_948474</name>
</gene>
<dbReference type="EMBL" id="JAWWNJ010000029">
    <property type="protein sequence ID" value="KAK7027703.1"/>
    <property type="molecule type" value="Genomic_DNA"/>
</dbReference>
<feature type="compositionally biased region" description="Basic residues" evidence="1">
    <location>
        <begin position="41"/>
        <end position="65"/>
    </location>
</feature>
<protein>
    <recommendedName>
        <fullName evidence="5">Secreted protein</fullName>
    </recommendedName>
</protein>
<feature type="region of interest" description="Disordered" evidence="1">
    <location>
        <begin position="39"/>
        <end position="75"/>
    </location>
</feature>
<accession>A0AAW0BMB1</accession>
<dbReference type="Proteomes" id="UP001362999">
    <property type="component" value="Unassembled WGS sequence"/>
</dbReference>
<evidence type="ECO:0000313" key="3">
    <source>
        <dbReference type="EMBL" id="KAK7027703.1"/>
    </source>
</evidence>
<comment type="caution">
    <text evidence="3">The sequence shown here is derived from an EMBL/GenBank/DDBJ whole genome shotgun (WGS) entry which is preliminary data.</text>
</comment>
<feature type="compositionally biased region" description="Low complexity" evidence="1">
    <location>
        <begin position="93"/>
        <end position="110"/>
    </location>
</feature>
<evidence type="ECO:0000313" key="4">
    <source>
        <dbReference type="Proteomes" id="UP001362999"/>
    </source>
</evidence>
<evidence type="ECO:0008006" key="5">
    <source>
        <dbReference type="Google" id="ProtNLM"/>
    </source>
</evidence>
<dbReference type="AlphaFoldDB" id="A0AAW0BMB1"/>
<organism evidence="3 4">
    <name type="scientific">Favolaschia claudopus</name>
    <dbReference type="NCBI Taxonomy" id="2862362"/>
    <lineage>
        <taxon>Eukaryota</taxon>
        <taxon>Fungi</taxon>
        <taxon>Dikarya</taxon>
        <taxon>Basidiomycota</taxon>
        <taxon>Agaricomycotina</taxon>
        <taxon>Agaricomycetes</taxon>
        <taxon>Agaricomycetidae</taxon>
        <taxon>Agaricales</taxon>
        <taxon>Marasmiineae</taxon>
        <taxon>Mycenaceae</taxon>
        <taxon>Favolaschia</taxon>
    </lineage>
</organism>
<keyword evidence="4" id="KW-1185">Reference proteome</keyword>
<reference evidence="3 4" key="1">
    <citation type="journal article" date="2024" name="J Genomics">
        <title>Draft genome sequencing and assembly of Favolaschia claudopus CIRM-BRFM 2984 isolated from oak limbs.</title>
        <authorList>
            <person name="Navarro D."/>
            <person name="Drula E."/>
            <person name="Chaduli D."/>
            <person name="Cazenave R."/>
            <person name="Ahrendt S."/>
            <person name="Wang J."/>
            <person name="Lipzen A."/>
            <person name="Daum C."/>
            <person name="Barry K."/>
            <person name="Grigoriev I.V."/>
            <person name="Favel A."/>
            <person name="Rosso M.N."/>
            <person name="Martin F."/>
        </authorList>
    </citation>
    <scope>NUCLEOTIDE SEQUENCE [LARGE SCALE GENOMIC DNA]</scope>
    <source>
        <strain evidence="3 4">CIRM-BRFM 2984</strain>
    </source>
</reference>